<dbReference type="Proteomes" id="UP001054892">
    <property type="component" value="Unassembled WGS sequence"/>
</dbReference>
<organism evidence="1 3">
    <name type="scientific">Pseudomonas tohonis</name>
    <dbReference type="NCBI Taxonomy" id="2725477"/>
    <lineage>
        <taxon>Bacteria</taxon>
        <taxon>Pseudomonadati</taxon>
        <taxon>Pseudomonadota</taxon>
        <taxon>Gammaproteobacteria</taxon>
        <taxon>Pseudomonadales</taxon>
        <taxon>Pseudomonadaceae</taxon>
        <taxon>Pseudomonas</taxon>
    </lineage>
</organism>
<evidence type="ECO:0008006" key="5">
    <source>
        <dbReference type="Google" id="ProtNLM"/>
    </source>
</evidence>
<protein>
    <recommendedName>
        <fullName evidence="5">Lipoprotein</fullName>
    </recommendedName>
</protein>
<sequence length="157" mass="17529">MTRLSSSTTDAYNAMLRLFAVLAATLALSGCSFQVEMVLFNNSDARIQVCNLNYTVPICKIIEPKSSLKILLTGDKLSPSIIYSIKGSGEERTYRFDFEPYPAQASEIYCQGFPMKRCDIPLQYEPDGLLYWAGKDQTLPVERFPAQPPGFPVSPDK</sequence>
<dbReference type="KEGG" id="ptw:TUM18999_14430"/>
<evidence type="ECO:0000313" key="2">
    <source>
        <dbReference type="EMBL" id="GJN55263.1"/>
    </source>
</evidence>
<reference evidence="1 3" key="1">
    <citation type="submission" date="2020-05" db="EMBL/GenBank/DDBJ databases">
        <title>Characterization of novel class B3 metallo-beta-lactamase from novel Pseudomonas species.</title>
        <authorList>
            <person name="Yamada K."/>
            <person name="Aoki K."/>
            <person name="Ishii Y."/>
        </authorList>
    </citation>
    <scope>NUCLEOTIDE SEQUENCE [LARGE SCALE GENOMIC DNA]</scope>
    <source>
        <strain evidence="1 3">TUM18999</strain>
        <strain evidence="2 4">TUM20286</strain>
    </source>
</reference>
<dbReference type="Proteomes" id="UP000509383">
    <property type="component" value="Chromosome"/>
</dbReference>
<evidence type="ECO:0000313" key="1">
    <source>
        <dbReference type="EMBL" id="BCG23252.1"/>
    </source>
</evidence>
<evidence type="ECO:0000313" key="3">
    <source>
        <dbReference type="Proteomes" id="UP000509383"/>
    </source>
</evidence>
<evidence type="ECO:0000313" key="4">
    <source>
        <dbReference type="Proteomes" id="UP001054892"/>
    </source>
</evidence>
<proteinExistence type="predicted"/>
<dbReference type="AlphaFoldDB" id="A0A6J4E0E6"/>
<keyword evidence="4" id="KW-1185">Reference proteome</keyword>
<accession>A0A6J4E0E6</accession>
<name>A0A6J4E0E6_9PSED</name>
<dbReference type="EMBL" id="BQKM01000017">
    <property type="protein sequence ID" value="GJN55263.1"/>
    <property type="molecule type" value="Genomic_DNA"/>
</dbReference>
<dbReference type="PROSITE" id="PS51257">
    <property type="entry name" value="PROKAR_LIPOPROTEIN"/>
    <property type="match status" value="1"/>
</dbReference>
<dbReference type="EMBL" id="AP023189">
    <property type="protein sequence ID" value="BCG23252.1"/>
    <property type="molecule type" value="Genomic_DNA"/>
</dbReference>
<gene>
    <name evidence="1" type="ORF">TUM18999_14430</name>
    <name evidence="2" type="ORF">TUM20286_50150</name>
</gene>